<organism evidence="10 11">
    <name type="scientific">Vigna unguiculata</name>
    <name type="common">Cowpea</name>
    <dbReference type="NCBI Taxonomy" id="3917"/>
    <lineage>
        <taxon>Eukaryota</taxon>
        <taxon>Viridiplantae</taxon>
        <taxon>Streptophyta</taxon>
        <taxon>Embryophyta</taxon>
        <taxon>Tracheophyta</taxon>
        <taxon>Spermatophyta</taxon>
        <taxon>Magnoliopsida</taxon>
        <taxon>eudicotyledons</taxon>
        <taxon>Gunneridae</taxon>
        <taxon>Pentapetalae</taxon>
        <taxon>rosids</taxon>
        <taxon>fabids</taxon>
        <taxon>Fabales</taxon>
        <taxon>Fabaceae</taxon>
        <taxon>Papilionoideae</taxon>
        <taxon>50 kb inversion clade</taxon>
        <taxon>NPAAA clade</taxon>
        <taxon>indigoferoid/millettioid clade</taxon>
        <taxon>Phaseoleae</taxon>
        <taxon>Vigna</taxon>
    </lineage>
</organism>
<name>A0A4D6M176_VIGUN</name>
<feature type="domain" description="Fungal lipase-type" evidence="8">
    <location>
        <begin position="112"/>
        <end position="196"/>
    </location>
</feature>
<dbReference type="GO" id="GO:0005737">
    <property type="term" value="C:cytoplasm"/>
    <property type="evidence" value="ECO:0007669"/>
    <property type="project" value="UniProtKB-SubCell"/>
</dbReference>
<dbReference type="SUPFAM" id="SSF53474">
    <property type="entry name" value="alpha/beta-Hydrolases"/>
    <property type="match status" value="1"/>
</dbReference>
<dbReference type="PANTHER" id="PTHR46898">
    <property type="entry name" value="SENESCENCE-ASSOCIATED CARBOXYLESTERASE 101"/>
    <property type="match status" value="1"/>
</dbReference>
<evidence type="ECO:0000256" key="1">
    <source>
        <dbReference type="ARBA" id="ARBA00004123"/>
    </source>
</evidence>
<keyword evidence="5" id="KW-0611">Plant defense</keyword>
<dbReference type="InterPro" id="IPR002921">
    <property type="entry name" value="Fungal_lipase-type"/>
</dbReference>
<dbReference type="GO" id="GO:0006952">
    <property type="term" value="P:defense response"/>
    <property type="evidence" value="ECO:0007669"/>
    <property type="project" value="UniProtKB-KW"/>
</dbReference>
<dbReference type="Pfam" id="PF01764">
    <property type="entry name" value="Lipase_3"/>
    <property type="match status" value="1"/>
</dbReference>
<dbReference type="PANTHER" id="PTHR46898:SF3">
    <property type="entry name" value="FUNGAL LIPASE-LIKE DOMAIN-CONTAINING PROTEIN"/>
    <property type="match status" value="1"/>
</dbReference>
<dbReference type="InterPro" id="IPR044603">
    <property type="entry name" value="SAG101-like"/>
</dbReference>
<keyword evidence="3" id="KW-0963">Cytoplasm</keyword>
<accession>A0A4D6M176</accession>
<keyword evidence="7" id="KW-0175">Coiled coil</keyword>
<proteinExistence type="predicted"/>
<reference evidence="10 11" key="1">
    <citation type="submission" date="2019-04" db="EMBL/GenBank/DDBJ databases">
        <title>An improved genome assembly and genetic linkage map for asparagus bean, Vigna unguiculata ssp. sesquipedialis.</title>
        <authorList>
            <person name="Xia Q."/>
            <person name="Zhang R."/>
            <person name="Dong Y."/>
        </authorList>
    </citation>
    <scope>NUCLEOTIDE SEQUENCE [LARGE SCALE GENOMIC DNA]</scope>
    <source>
        <tissue evidence="10">Leaf</tissue>
    </source>
</reference>
<gene>
    <name evidence="10" type="ORF">DEO72_LG5g3012</name>
</gene>
<evidence type="ECO:0000256" key="4">
    <source>
        <dbReference type="ARBA" id="ARBA00022801"/>
    </source>
</evidence>
<evidence type="ECO:0000259" key="9">
    <source>
        <dbReference type="Pfam" id="PF18117"/>
    </source>
</evidence>
<dbReference type="Pfam" id="PF18117">
    <property type="entry name" value="EDS1_EP"/>
    <property type="match status" value="1"/>
</dbReference>
<dbReference type="GO" id="GO:0052689">
    <property type="term" value="F:carboxylic ester hydrolase activity"/>
    <property type="evidence" value="ECO:0007669"/>
    <property type="project" value="InterPro"/>
</dbReference>
<dbReference type="InterPro" id="IPR029058">
    <property type="entry name" value="AB_hydrolase_fold"/>
</dbReference>
<feature type="coiled-coil region" evidence="7">
    <location>
        <begin position="298"/>
        <end position="325"/>
    </location>
</feature>
<protein>
    <submittedName>
        <fullName evidence="10">Alpha/Beta hydrolase fold</fullName>
    </submittedName>
</protein>
<comment type="subcellular location">
    <subcellularLocation>
        <location evidence="2">Cytoplasm</location>
    </subcellularLocation>
    <subcellularLocation>
        <location evidence="1">Nucleus</location>
    </subcellularLocation>
</comment>
<sequence>MGCYLLTFNSGIVQAPFVTSSSLLSKTWDAISSRDEDVVPHGGRGLFWKVREESDLTIVVFEVRNDFDPQQKLVSSSYLKENNNFHRFEFLCTKKIPEFSVNESAVSLVIDNLEKLDELKSKINSSHPLIVTGHGVGGAIASLFTVLLLDSIGSGKKRPLCITFGSPLVGDKRLQQAISRSSTWSSCFLHVVSCKDSLLKKLNPHPSAYMPFGTFIFCSDTGSSCFENPESVLELLVSSINDQSQGFEVPDYGKLVQNLNRKAICRDFNLQGMNLTHSTSLNASIGLQLCAALDMQKQQHQNIDITALATKLEELENKFMSQKKEKFDPSKKLNIMKIDMANFELYKKLCKSQGIGYYDCFKKEASTDDQDVIPSQKRLRNYWSDMVEEAEMKPQTEAAAFRTRWLFAGTNYRRMVEPLYIAEYYAKGLCKDYEAKGRSRHYAVLEKWLEEDKKQKADSNGNTRKNVESILTFDSCFWAKLEEALLLCGQLENLKENKEVEGKLLEFEKYVYESLKRYEVSPEIFLKGSSYMSWWNKYKGSAGNHRLASFMNNPQHFDQYTEGTYFFP</sequence>
<evidence type="ECO:0000256" key="3">
    <source>
        <dbReference type="ARBA" id="ARBA00022490"/>
    </source>
</evidence>
<dbReference type="AlphaFoldDB" id="A0A4D6M176"/>
<evidence type="ECO:0000313" key="10">
    <source>
        <dbReference type="EMBL" id="QCD94922.1"/>
    </source>
</evidence>
<dbReference type="Gene3D" id="3.40.50.1820">
    <property type="entry name" value="alpha/beta hydrolase"/>
    <property type="match status" value="1"/>
</dbReference>
<feature type="domain" description="EDS1 EP" evidence="9">
    <location>
        <begin position="342"/>
        <end position="545"/>
    </location>
</feature>
<keyword evidence="4 10" id="KW-0378">Hydrolase</keyword>
<dbReference type="GO" id="GO:0005634">
    <property type="term" value="C:nucleus"/>
    <property type="evidence" value="ECO:0007669"/>
    <property type="project" value="UniProtKB-SubCell"/>
</dbReference>
<evidence type="ECO:0000256" key="2">
    <source>
        <dbReference type="ARBA" id="ARBA00004496"/>
    </source>
</evidence>
<dbReference type="GO" id="GO:0006629">
    <property type="term" value="P:lipid metabolic process"/>
    <property type="evidence" value="ECO:0007669"/>
    <property type="project" value="InterPro"/>
</dbReference>
<dbReference type="EMBL" id="CP039349">
    <property type="protein sequence ID" value="QCD94922.1"/>
    <property type="molecule type" value="Genomic_DNA"/>
</dbReference>
<evidence type="ECO:0000256" key="6">
    <source>
        <dbReference type="ARBA" id="ARBA00023242"/>
    </source>
</evidence>
<evidence type="ECO:0000256" key="7">
    <source>
        <dbReference type="SAM" id="Coils"/>
    </source>
</evidence>
<evidence type="ECO:0000259" key="8">
    <source>
        <dbReference type="Pfam" id="PF01764"/>
    </source>
</evidence>
<keyword evidence="6" id="KW-0539">Nucleus</keyword>
<dbReference type="InterPro" id="IPR041266">
    <property type="entry name" value="EDS1_EP"/>
</dbReference>
<keyword evidence="11" id="KW-1185">Reference proteome</keyword>
<evidence type="ECO:0000313" key="11">
    <source>
        <dbReference type="Proteomes" id="UP000501690"/>
    </source>
</evidence>
<evidence type="ECO:0000256" key="5">
    <source>
        <dbReference type="ARBA" id="ARBA00022821"/>
    </source>
</evidence>
<dbReference type="Proteomes" id="UP000501690">
    <property type="component" value="Linkage Group LG5"/>
</dbReference>